<protein>
    <submittedName>
        <fullName evidence="2">Uncharacterized protein</fullName>
    </submittedName>
</protein>
<feature type="compositionally biased region" description="Low complexity" evidence="1">
    <location>
        <begin position="24"/>
        <end position="46"/>
    </location>
</feature>
<evidence type="ECO:0000313" key="2">
    <source>
        <dbReference type="EMBL" id="WOO80806.1"/>
    </source>
</evidence>
<accession>A0AAF0YAH1</accession>
<feature type="compositionally biased region" description="Basic and acidic residues" evidence="1">
    <location>
        <begin position="538"/>
        <end position="559"/>
    </location>
</feature>
<feature type="region of interest" description="Disordered" evidence="1">
    <location>
        <begin position="699"/>
        <end position="730"/>
    </location>
</feature>
<feature type="compositionally biased region" description="Low complexity" evidence="1">
    <location>
        <begin position="171"/>
        <end position="181"/>
    </location>
</feature>
<feature type="compositionally biased region" description="Basic and acidic residues" evidence="1">
    <location>
        <begin position="699"/>
        <end position="721"/>
    </location>
</feature>
<organism evidence="2 3">
    <name type="scientific">Vanrija pseudolonga</name>
    <dbReference type="NCBI Taxonomy" id="143232"/>
    <lineage>
        <taxon>Eukaryota</taxon>
        <taxon>Fungi</taxon>
        <taxon>Dikarya</taxon>
        <taxon>Basidiomycota</taxon>
        <taxon>Agaricomycotina</taxon>
        <taxon>Tremellomycetes</taxon>
        <taxon>Trichosporonales</taxon>
        <taxon>Trichosporonaceae</taxon>
        <taxon>Vanrija</taxon>
    </lineage>
</organism>
<feature type="region of interest" description="Disordered" evidence="1">
    <location>
        <begin position="121"/>
        <end position="668"/>
    </location>
</feature>
<feature type="compositionally biased region" description="Polar residues" evidence="1">
    <location>
        <begin position="161"/>
        <end position="170"/>
    </location>
</feature>
<feature type="compositionally biased region" description="Polar residues" evidence="1">
    <location>
        <begin position="356"/>
        <end position="377"/>
    </location>
</feature>
<feature type="compositionally biased region" description="Low complexity" evidence="1">
    <location>
        <begin position="227"/>
        <end position="240"/>
    </location>
</feature>
<feature type="compositionally biased region" description="Basic residues" evidence="1">
    <location>
        <begin position="211"/>
        <end position="226"/>
    </location>
</feature>
<dbReference type="EMBL" id="CP086716">
    <property type="protein sequence ID" value="WOO80806.1"/>
    <property type="molecule type" value="Genomic_DNA"/>
</dbReference>
<feature type="compositionally biased region" description="Basic and acidic residues" evidence="1">
    <location>
        <begin position="568"/>
        <end position="577"/>
    </location>
</feature>
<feature type="compositionally biased region" description="Basic and acidic residues" evidence="1">
    <location>
        <begin position="381"/>
        <end position="399"/>
    </location>
</feature>
<proteinExistence type="predicted"/>
<dbReference type="GeneID" id="87807573"/>
<feature type="compositionally biased region" description="Low complexity" evidence="1">
    <location>
        <begin position="509"/>
        <end position="537"/>
    </location>
</feature>
<feature type="compositionally biased region" description="Basic and acidic residues" evidence="1">
    <location>
        <begin position="249"/>
        <end position="278"/>
    </location>
</feature>
<dbReference type="AlphaFoldDB" id="A0AAF0YAH1"/>
<keyword evidence="3" id="KW-1185">Reference proteome</keyword>
<dbReference type="Proteomes" id="UP000827549">
    <property type="component" value="Chromosome 3"/>
</dbReference>
<feature type="region of interest" description="Disordered" evidence="1">
    <location>
        <begin position="24"/>
        <end position="54"/>
    </location>
</feature>
<name>A0AAF0YAH1_9TREE</name>
<gene>
    <name evidence="2" type="ORF">LOC62_03G004335</name>
</gene>
<sequence length="760" mass="83791">MLTILNRPSRSYKNVQHDAEGLSAVGSAPYGASSSSSASHAVPSKAQKAEQEHQFKTFRPSYAEMHFKRQAMHDPNPSSAFSPLPPAFNIGRKHNKEKALAGQRAELDHLLEPEYKSVRNYAGGDDETASVAGPSRLSSVRTAGGLSALSRRSKDKEESTRATGSTTSFHGGQQPSGPPRRGMGGVYIDSTGRLHDTEYDPFAGVSEMSRRKSRRRSAFGHQRRHSSGSSSGSEASSDSGPRQPQRVSFDGRESMEDGDREREEIRRRLEVERRRMDEVSGYAAARRRSMMSDRASGFMNGRSTPSIRSGYEDAVSLSSHAHTNGGLGHAPSRLSQRHQAPNSPLSETYDEEDTRASGSSYNTTRTGQSQRATSSIGGTDESPRKHTETTPESSSTERHMKAKPSISSSFAGDDFSPQKPPVGARTTSEDTLKAESRNVSEMTLRERQPDQQSSPLVSEALPRYEEAESVPPRLPEKLKSTPMKPAQRVERAPSGATRITGFDAAPRKVSQAISVQSVQSSVLKVPESVKSGASSRGSSEREHAVHQRQKPVERPREQLFPETPAQSKKREDRERRNARVARPTTGRVVEPVMSSSSRSRILPEIQILEDDDPRIIFPPHGPSTRIQQPRMVSQTPQSPQQHSGIHSGPTSLNGGERRDSSTRSITYNDSNKATSTIIEETGGGYVPSLWAGGDRHLRTTEEERERYRPKEWGGKHGDLGGRPEGWQPDLKDGFKRNVKEMSTNARFSVFRTKKKLLRNL</sequence>
<dbReference type="RefSeq" id="XP_062626838.1">
    <property type="nucleotide sequence ID" value="XM_062770854.1"/>
</dbReference>
<evidence type="ECO:0000256" key="1">
    <source>
        <dbReference type="SAM" id="MobiDB-lite"/>
    </source>
</evidence>
<feature type="compositionally biased region" description="Polar residues" evidence="1">
    <location>
        <begin position="624"/>
        <end position="653"/>
    </location>
</feature>
<evidence type="ECO:0000313" key="3">
    <source>
        <dbReference type="Proteomes" id="UP000827549"/>
    </source>
</evidence>
<feature type="compositionally biased region" description="Basic and acidic residues" evidence="1">
    <location>
        <begin position="427"/>
        <end position="449"/>
    </location>
</feature>
<reference evidence="2" key="1">
    <citation type="submission" date="2023-10" db="EMBL/GenBank/DDBJ databases">
        <authorList>
            <person name="Noh H."/>
        </authorList>
    </citation>
    <scope>NUCLEOTIDE SEQUENCE</scope>
    <source>
        <strain evidence="2">DUCC4014</strain>
    </source>
</reference>
<feature type="compositionally biased region" description="Polar residues" evidence="1">
    <location>
        <begin position="333"/>
        <end position="346"/>
    </location>
</feature>